<comment type="similarity">
    <text evidence="1">Belongs to the ustYa family.</text>
</comment>
<dbReference type="GeneID" id="28846062"/>
<keyword evidence="3" id="KW-0812">Transmembrane</keyword>
<dbReference type="AlphaFoldDB" id="A0A179FW55"/>
<dbReference type="OrthoDB" id="3687641at2759"/>
<evidence type="ECO:0008006" key="6">
    <source>
        <dbReference type="Google" id="ProtNLM"/>
    </source>
</evidence>
<keyword evidence="5" id="KW-1185">Reference proteome</keyword>
<accession>A0A179FW55</accession>
<dbReference type="KEGG" id="pchm:VFPPC_02419"/>
<gene>
    <name evidence="4" type="ORF">VFPPC_02419</name>
</gene>
<feature type="region of interest" description="Disordered" evidence="2">
    <location>
        <begin position="1"/>
        <end position="22"/>
    </location>
</feature>
<dbReference type="GO" id="GO:0043386">
    <property type="term" value="P:mycotoxin biosynthetic process"/>
    <property type="evidence" value="ECO:0007669"/>
    <property type="project" value="InterPro"/>
</dbReference>
<evidence type="ECO:0000256" key="3">
    <source>
        <dbReference type="SAM" id="Phobius"/>
    </source>
</evidence>
<organism evidence="4 5">
    <name type="scientific">Pochonia chlamydosporia 170</name>
    <dbReference type="NCBI Taxonomy" id="1380566"/>
    <lineage>
        <taxon>Eukaryota</taxon>
        <taxon>Fungi</taxon>
        <taxon>Dikarya</taxon>
        <taxon>Ascomycota</taxon>
        <taxon>Pezizomycotina</taxon>
        <taxon>Sordariomycetes</taxon>
        <taxon>Hypocreomycetidae</taxon>
        <taxon>Hypocreales</taxon>
        <taxon>Clavicipitaceae</taxon>
        <taxon>Pochonia</taxon>
    </lineage>
</organism>
<dbReference type="Pfam" id="PF11807">
    <property type="entry name" value="UstYa"/>
    <property type="match status" value="1"/>
</dbReference>
<comment type="caution">
    <text evidence="4">The sequence shown here is derived from an EMBL/GenBank/DDBJ whole genome shotgun (WGS) entry which is preliminary data.</text>
</comment>
<dbReference type="EMBL" id="LSBJ02000002">
    <property type="protein sequence ID" value="OAQ69844.1"/>
    <property type="molecule type" value="Genomic_DNA"/>
</dbReference>
<dbReference type="PANTHER" id="PTHR33365:SF13">
    <property type="entry name" value="TAT PATHWAY SIGNAL SEQUENCE"/>
    <property type="match status" value="1"/>
</dbReference>
<evidence type="ECO:0000313" key="4">
    <source>
        <dbReference type="EMBL" id="OAQ69844.1"/>
    </source>
</evidence>
<reference evidence="4 5" key="1">
    <citation type="journal article" date="2016" name="PLoS Pathog.">
        <title>Biosynthesis of antibiotic leucinostatins in bio-control fungus Purpureocillium lilacinum and their inhibition on phytophthora revealed by genome mining.</title>
        <authorList>
            <person name="Wang G."/>
            <person name="Liu Z."/>
            <person name="Lin R."/>
            <person name="Li E."/>
            <person name="Mao Z."/>
            <person name="Ling J."/>
            <person name="Yang Y."/>
            <person name="Yin W.B."/>
            <person name="Xie B."/>
        </authorList>
    </citation>
    <scope>NUCLEOTIDE SEQUENCE [LARGE SCALE GENOMIC DNA]</scope>
    <source>
        <strain evidence="4">170</strain>
    </source>
</reference>
<dbReference type="STRING" id="1380566.A0A179FW55"/>
<dbReference type="Proteomes" id="UP000078397">
    <property type="component" value="Unassembled WGS sequence"/>
</dbReference>
<keyword evidence="3" id="KW-1133">Transmembrane helix</keyword>
<protein>
    <recommendedName>
        <fullName evidence="6">Tat pathway signal sequence</fullName>
    </recommendedName>
</protein>
<evidence type="ECO:0000256" key="1">
    <source>
        <dbReference type="ARBA" id="ARBA00035112"/>
    </source>
</evidence>
<evidence type="ECO:0000313" key="5">
    <source>
        <dbReference type="Proteomes" id="UP000078397"/>
    </source>
</evidence>
<proteinExistence type="inferred from homology"/>
<sequence length="284" mass="32298">MTKESDQHRLLPGGTDDSEDDLELSQNELVGRRKQSGRQFAKSCLFVAVLIAASIASFWAGSRISMRKSPLDAKCAAHTTQWSPVLRDVNVKYETRLFNGSFMKENIYRRPGSTEVDQAWEDLGVDYRAGIISYEDGLASGLKPSFVQRAAKYGGGFLVNVEGMHHLHCLNLLRKSLYFNYDHYKQLGKHEFINEEIILRPHITHCLDAIRQVLICNVDTAVLGQVWADSEKPFPFPDFNTNHKCKNYDDIKDWARKLQRAPNDQIPADYLAKPRQGDVFPLVP</sequence>
<dbReference type="PANTHER" id="PTHR33365">
    <property type="entry name" value="YALI0B05434P"/>
    <property type="match status" value="1"/>
</dbReference>
<name>A0A179FW55_METCM</name>
<keyword evidence="3" id="KW-0472">Membrane</keyword>
<dbReference type="RefSeq" id="XP_018146381.1">
    <property type="nucleotide sequence ID" value="XM_018282068.1"/>
</dbReference>
<feature type="transmembrane region" description="Helical" evidence="3">
    <location>
        <begin position="40"/>
        <end position="60"/>
    </location>
</feature>
<evidence type="ECO:0000256" key="2">
    <source>
        <dbReference type="SAM" id="MobiDB-lite"/>
    </source>
</evidence>
<dbReference type="InterPro" id="IPR021765">
    <property type="entry name" value="UstYa-like"/>
</dbReference>